<feature type="transmembrane region" description="Helical" evidence="1">
    <location>
        <begin position="184"/>
        <end position="201"/>
    </location>
</feature>
<gene>
    <name evidence="2" type="ORF">FJQ89_07315</name>
</gene>
<dbReference type="InterPro" id="IPR022266">
    <property type="entry name" value="DtrJ-like"/>
</dbReference>
<keyword evidence="3" id="KW-1185">Reference proteome</keyword>
<dbReference type="AlphaFoldDB" id="A0A4Y6RD45"/>
<evidence type="ECO:0000256" key="1">
    <source>
        <dbReference type="SAM" id="Phobius"/>
    </source>
</evidence>
<reference evidence="2 3" key="1">
    <citation type="submission" date="2019-06" db="EMBL/GenBank/DDBJ databases">
        <title>Complete genome sequence of Janthinobacterium sp. SNU WT3 isolated from diseased rainbow trout.</title>
        <authorList>
            <person name="Oh W.T."/>
            <person name="Park S.C."/>
        </authorList>
    </citation>
    <scope>NUCLEOTIDE SEQUENCE [LARGE SCALE GENOMIC DNA]</scope>
    <source>
        <strain evidence="2 3">SNU WT3</strain>
    </source>
</reference>
<feature type="transmembrane region" description="Helical" evidence="1">
    <location>
        <begin position="112"/>
        <end position="135"/>
    </location>
</feature>
<sequence length="204" mass="22828">MLIRLMAIVSLSVLLILVLYLPSAFPPQRFVAQIRAEHMASADCWGDLYARRVLSRMFQYQAALDSQPASANVHEVTRDPVAQPVADSLGRVRLQLFQNSYFRSLDMLTMLALYRLAGIVQWWALFVVLITACIVDALVRRRTKRLVFAKQHPEWFAAAMGMAILLICLVAVACVLPVQLSPLLLPAMLCVIAWLAGQMVAQYA</sequence>
<dbReference type="OrthoDB" id="9180277at2"/>
<keyword evidence="1" id="KW-0812">Transmembrane</keyword>
<dbReference type="RefSeq" id="WP_141169675.1">
    <property type="nucleotide sequence ID" value="NZ_CP041185.1"/>
</dbReference>
<dbReference type="Proteomes" id="UP000316665">
    <property type="component" value="Chromosome"/>
</dbReference>
<protein>
    <submittedName>
        <fullName evidence="2">DUF4400 domain-containing protein</fullName>
    </submittedName>
</protein>
<organism evidence="2 3">
    <name type="scientific">Janthinobacterium tructae</name>
    <dbReference type="NCBI Taxonomy" id="2590869"/>
    <lineage>
        <taxon>Bacteria</taxon>
        <taxon>Pseudomonadati</taxon>
        <taxon>Pseudomonadota</taxon>
        <taxon>Betaproteobacteria</taxon>
        <taxon>Burkholderiales</taxon>
        <taxon>Oxalobacteraceae</taxon>
        <taxon>Janthinobacterium</taxon>
    </lineage>
</organism>
<accession>A0A4Y6RD45</accession>
<dbReference type="KEGG" id="jas:FJQ89_07315"/>
<name>A0A4Y6RD45_9BURK</name>
<evidence type="ECO:0000313" key="2">
    <source>
        <dbReference type="EMBL" id="QDG70245.1"/>
    </source>
</evidence>
<feature type="transmembrane region" description="Helical" evidence="1">
    <location>
        <begin position="155"/>
        <end position="178"/>
    </location>
</feature>
<keyword evidence="1" id="KW-0472">Membrane</keyword>
<evidence type="ECO:0000313" key="3">
    <source>
        <dbReference type="Proteomes" id="UP000316665"/>
    </source>
</evidence>
<keyword evidence="1" id="KW-1133">Transmembrane helix</keyword>
<proteinExistence type="predicted"/>
<dbReference type="EMBL" id="CP041185">
    <property type="protein sequence ID" value="QDG70245.1"/>
    <property type="molecule type" value="Genomic_DNA"/>
</dbReference>
<dbReference type="Pfam" id="PF14348">
    <property type="entry name" value="DtrJ-like"/>
    <property type="match status" value="1"/>
</dbReference>